<dbReference type="HOGENOM" id="CLU_2309081_0_0_1"/>
<proteinExistence type="predicted"/>
<reference evidence="2 4" key="1">
    <citation type="submission" date="2008-03" db="EMBL/GenBank/DDBJ databases">
        <title>Annotation of Ixodes scapularis.</title>
        <authorList>
            <consortium name="Ixodes scapularis Genome Project Consortium"/>
            <person name="Caler E."/>
            <person name="Hannick L.I."/>
            <person name="Bidwell S."/>
            <person name="Joardar V."/>
            <person name="Thiagarajan M."/>
            <person name="Amedeo P."/>
            <person name="Galinsky K.J."/>
            <person name="Schobel S."/>
            <person name="Inman J."/>
            <person name="Hostetler J."/>
            <person name="Miller J."/>
            <person name="Hammond M."/>
            <person name="Megy K."/>
            <person name="Lawson D."/>
            <person name="Kodira C."/>
            <person name="Sutton G."/>
            <person name="Meyer J."/>
            <person name="Hill C.A."/>
            <person name="Birren B."/>
            <person name="Nene V."/>
            <person name="Collins F."/>
            <person name="Alarcon-Chaidez F."/>
            <person name="Wikel S."/>
            <person name="Strausberg R."/>
        </authorList>
    </citation>
    <scope>NUCLEOTIDE SEQUENCE [LARGE SCALE GENOMIC DNA]</scope>
    <source>
        <strain evidence="4">Wikel</strain>
        <strain evidence="2">Wikel colony</strain>
    </source>
</reference>
<keyword evidence="4" id="KW-1185">Reference proteome</keyword>
<evidence type="ECO:0000313" key="3">
    <source>
        <dbReference type="EnsemblMetazoa" id="ISCW021835-PA"/>
    </source>
</evidence>
<dbReference type="VEuPathDB" id="VectorBase:ISCW021835"/>
<dbReference type="EnsemblMetazoa" id="ISCW021835-RA">
    <property type="protein sequence ID" value="ISCW021835-PA"/>
    <property type="gene ID" value="ISCW021835"/>
</dbReference>
<dbReference type="PaxDb" id="6945-B7Q5C2"/>
<evidence type="ECO:0000313" key="4">
    <source>
        <dbReference type="Proteomes" id="UP000001555"/>
    </source>
</evidence>
<name>B7Q5C2_IXOSC</name>
<sequence length="100" mass="11316">MHTKQKNSFRNAKFGFANGPLGNDASAGSPGKKKKKRNGMHFAKFEVHGKDPTMVRRIFLCVLLLSSNKEWNGTWRCYRSCSCGEHWAKRGLFGARLNGR</sequence>
<dbReference type="InParanoid" id="B7Q5C2"/>
<feature type="region of interest" description="Disordered" evidence="1">
    <location>
        <begin position="1"/>
        <end position="38"/>
    </location>
</feature>
<dbReference type="AlphaFoldDB" id="B7Q5C2"/>
<evidence type="ECO:0000256" key="1">
    <source>
        <dbReference type="SAM" id="MobiDB-lite"/>
    </source>
</evidence>
<dbReference type="EMBL" id="ABJB010688436">
    <property type="status" value="NOT_ANNOTATED_CDS"/>
    <property type="molecule type" value="Genomic_DNA"/>
</dbReference>
<evidence type="ECO:0000313" key="2">
    <source>
        <dbReference type="EMBL" id="EEC14044.1"/>
    </source>
</evidence>
<accession>B7Q5C2</accession>
<dbReference type="EMBL" id="DS860684">
    <property type="protein sequence ID" value="EEC14044.1"/>
    <property type="molecule type" value="Genomic_DNA"/>
</dbReference>
<protein>
    <submittedName>
        <fullName evidence="2 3">Uncharacterized protein</fullName>
    </submittedName>
</protein>
<dbReference type="Proteomes" id="UP000001555">
    <property type="component" value="Unassembled WGS sequence"/>
</dbReference>
<organism>
    <name type="scientific">Ixodes scapularis</name>
    <name type="common">Black-legged tick</name>
    <name type="synonym">Deer tick</name>
    <dbReference type="NCBI Taxonomy" id="6945"/>
    <lineage>
        <taxon>Eukaryota</taxon>
        <taxon>Metazoa</taxon>
        <taxon>Ecdysozoa</taxon>
        <taxon>Arthropoda</taxon>
        <taxon>Chelicerata</taxon>
        <taxon>Arachnida</taxon>
        <taxon>Acari</taxon>
        <taxon>Parasitiformes</taxon>
        <taxon>Ixodida</taxon>
        <taxon>Ixodoidea</taxon>
        <taxon>Ixodidae</taxon>
        <taxon>Ixodinae</taxon>
        <taxon>Ixodes</taxon>
    </lineage>
</organism>
<dbReference type="VEuPathDB" id="VectorBase:ISCI021835"/>
<reference evidence="3" key="2">
    <citation type="submission" date="2020-05" db="UniProtKB">
        <authorList>
            <consortium name="EnsemblMetazoa"/>
        </authorList>
    </citation>
    <scope>IDENTIFICATION</scope>
    <source>
        <strain evidence="3">wikel</strain>
    </source>
</reference>
<gene>
    <name evidence="2" type="ORF">IscW_ISCW021835</name>
</gene>